<feature type="region of interest" description="Disordered" evidence="3">
    <location>
        <begin position="380"/>
        <end position="417"/>
    </location>
</feature>
<dbReference type="RefSeq" id="XP_028037042.1">
    <property type="nucleotide sequence ID" value="XM_028181241.1"/>
</dbReference>
<dbReference type="Gene3D" id="3.30.505.10">
    <property type="entry name" value="SH2 domain"/>
    <property type="match status" value="1"/>
</dbReference>
<proteinExistence type="predicted"/>
<sequence length="539" mass="62204">MSIQDRNKKLDSLDIEGVVNLLQTWDLVEFVDFVKEKQLDGRKIADVTEGIVKLWRPQSNAKKFIAFLEDLKRDPDKYLNTSESIDDKSEAEMALIESQYQTVKKKGTEELVNVNNSIEDLLKKWVPVKSFLYRNQPKQINKAAPSYLPMKPVSPKRSKKFFRLNSYEYPLFDLRSRLKQETTDKYYPMKRTSIFYINKLYKRPEWGTKYKSISTTEEFTDKYAEDHLYEDLNYNEIPENTKNFLRDDKISSCNLSQTSKPCMVKIQELIQSFRMPFFGGKKTDPLNDVGCVVENGVDDKETNIYESNDPMANMYDSVHVNNENVIENQSVKTKLPVEDYLDPVQINKDYLDVQYKQKDDSILGYIMSIFENRFGMKRDTNDARSEGSDNGSEGDVALHAQKPEDRKSRNMADRPLPVPIENEPFYMNIDRTEAESLLKGQPDGMFVLRPSSQPNHAYTLSVSCTGAVHNVGVRRRQDGRLALGFARRGERSFTSVASLLRHHRRRRLLLVAEGGVIGATTLIDTPQYYQTPRSIPIPI</sequence>
<gene>
    <name evidence="6 7" type="primary">LOC114248117</name>
</gene>
<evidence type="ECO:0000256" key="1">
    <source>
        <dbReference type="ARBA" id="ARBA00022999"/>
    </source>
</evidence>
<keyword evidence="1 2" id="KW-0727">SH2 domain</keyword>
<accession>A0A6J2K7V3</accession>
<dbReference type="GeneID" id="114248117"/>
<dbReference type="SMART" id="SM00252">
    <property type="entry name" value="SH2"/>
    <property type="match status" value="1"/>
</dbReference>
<dbReference type="RefSeq" id="XP_028037041.1">
    <property type="nucleotide sequence ID" value="XM_028181240.1"/>
</dbReference>
<organism evidence="5 7">
    <name type="scientific">Bombyx mandarina</name>
    <name type="common">Wild silk moth</name>
    <name type="synonym">Wild silkworm</name>
    <dbReference type="NCBI Taxonomy" id="7092"/>
    <lineage>
        <taxon>Eukaryota</taxon>
        <taxon>Metazoa</taxon>
        <taxon>Ecdysozoa</taxon>
        <taxon>Arthropoda</taxon>
        <taxon>Hexapoda</taxon>
        <taxon>Insecta</taxon>
        <taxon>Pterygota</taxon>
        <taxon>Neoptera</taxon>
        <taxon>Endopterygota</taxon>
        <taxon>Lepidoptera</taxon>
        <taxon>Glossata</taxon>
        <taxon>Ditrysia</taxon>
        <taxon>Bombycoidea</taxon>
        <taxon>Bombycidae</taxon>
        <taxon>Bombycinae</taxon>
        <taxon>Bombyx</taxon>
    </lineage>
</organism>
<protein>
    <submittedName>
        <fullName evidence="6 7">Uncharacterized protein LOC114248117 isoform X1</fullName>
    </submittedName>
</protein>
<dbReference type="InterPro" id="IPR036860">
    <property type="entry name" value="SH2_dom_sf"/>
</dbReference>
<keyword evidence="5" id="KW-1185">Reference proteome</keyword>
<dbReference type="Pfam" id="PF00017">
    <property type="entry name" value="SH2"/>
    <property type="match status" value="1"/>
</dbReference>
<dbReference type="PROSITE" id="PS50001">
    <property type="entry name" value="SH2"/>
    <property type="match status" value="1"/>
</dbReference>
<dbReference type="PANTHER" id="PTHR10155:SF0">
    <property type="entry name" value="SUPPRESSOR OF CYTOKINE SIGNALING AT 36E, ISOFORM D"/>
    <property type="match status" value="1"/>
</dbReference>
<dbReference type="KEGG" id="bman:114248117"/>
<dbReference type="AlphaFoldDB" id="A0A6J2K7V3"/>
<dbReference type="GO" id="GO:0005942">
    <property type="term" value="C:phosphatidylinositol 3-kinase complex"/>
    <property type="evidence" value="ECO:0007669"/>
    <property type="project" value="TreeGrafter"/>
</dbReference>
<dbReference type="Proteomes" id="UP000504629">
    <property type="component" value="Unplaced"/>
</dbReference>
<dbReference type="SUPFAM" id="SSF55550">
    <property type="entry name" value="SH2 domain"/>
    <property type="match status" value="1"/>
</dbReference>
<dbReference type="PANTHER" id="PTHR10155">
    <property type="entry name" value="PHOSPHATIDYLINOSITOL 3-KINASE REGULATORY SUBUNIT"/>
    <property type="match status" value="1"/>
</dbReference>
<dbReference type="OrthoDB" id="10044490at2759"/>
<dbReference type="InterPro" id="IPR000980">
    <property type="entry name" value="SH2"/>
</dbReference>
<evidence type="ECO:0000313" key="6">
    <source>
        <dbReference type="RefSeq" id="XP_028037041.1"/>
    </source>
</evidence>
<evidence type="ECO:0000256" key="2">
    <source>
        <dbReference type="PROSITE-ProRule" id="PRU00191"/>
    </source>
</evidence>
<name>A0A6J2K7V3_BOMMA</name>
<evidence type="ECO:0000313" key="7">
    <source>
        <dbReference type="RefSeq" id="XP_028037042.1"/>
    </source>
</evidence>
<feature type="domain" description="SH2" evidence="4">
    <location>
        <begin position="424"/>
        <end position="527"/>
    </location>
</feature>
<feature type="compositionally biased region" description="Basic and acidic residues" evidence="3">
    <location>
        <begin position="401"/>
        <end position="412"/>
    </location>
</feature>
<evidence type="ECO:0000256" key="3">
    <source>
        <dbReference type="SAM" id="MobiDB-lite"/>
    </source>
</evidence>
<dbReference type="GO" id="GO:0046935">
    <property type="term" value="F:1-phosphatidylinositol-3-kinase regulator activity"/>
    <property type="evidence" value="ECO:0007669"/>
    <property type="project" value="TreeGrafter"/>
</dbReference>
<evidence type="ECO:0000259" key="4">
    <source>
        <dbReference type="PROSITE" id="PS50001"/>
    </source>
</evidence>
<evidence type="ECO:0000313" key="5">
    <source>
        <dbReference type="Proteomes" id="UP000504629"/>
    </source>
</evidence>
<dbReference type="GO" id="GO:0046854">
    <property type="term" value="P:phosphatidylinositol phosphate biosynthetic process"/>
    <property type="evidence" value="ECO:0007669"/>
    <property type="project" value="TreeGrafter"/>
</dbReference>
<reference evidence="6 7" key="1">
    <citation type="submission" date="2025-04" db="UniProtKB">
        <authorList>
            <consortium name="RefSeq"/>
        </authorList>
    </citation>
    <scope>IDENTIFICATION</scope>
    <source>
        <tissue evidence="6 7">Silk gland</tissue>
    </source>
</reference>